<dbReference type="EMBL" id="HG315671">
    <property type="protein sequence ID" value="CDF78588.1"/>
    <property type="molecule type" value="Genomic_DNA"/>
</dbReference>
<gene>
    <name evidence="1" type="ORF">BN863_8760</name>
</gene>
<dbReference type="HOGENOM" id="CLU_183688_0_0_10"/>
<accession>T2KJH6</accession>
<dbReference type="AlphaFoldDB" id="T2KJH6"/>
<dbReference type="STRING" id="1347342.BN863_8760"/>
<dbReference type="PATRIC" id="fig|1347342.6.peg.884"/>
<dbReference type="Proteomes" id="UP000016160">
    <property type="component" value="Chromosome"/>
</dbReference>
<dbReference type="eggNOG" id="ENOG50331EC">
    <property type="taxonomic scope" value="Bacteria"/>
</dbReference>
<name>T2KJH6_FORAG</name>
<evidence type="ECO:0000313" key="2">
    <source>
        <dbReference type="Proteomes" id="UP000016160"/>
    </source>
</evidence>
<proteinExistence type="predicted"/>
<dbReference type="RefSeq" id="WP_038527933.1">
    <property type="nucleotide sequence ID" value="NZ_HG315671.1"/>
</dbReference>
<reference evidence="1 2" key="1">
    <citation type="journal article" date="2013" name="Appl. Environ. Microbiol.">
        <title>The genome of the alga-associated marine flavobacterium Formosa agariphila KMM 3901T reveals a broad potential for degradation of algal polysaccharides.</title>
        <authorList>
            <person name="Mann A.J."/>
            <person name="Hahnke R.L."/>
            <person name="Huang S."/>
            <person name="Werner J."/>
            <person name="Xing P."/>
            <person name="Barbeyron T."/>
            <person name="Huettel B."/>
            <person name="Stueber K."/>
            <person name="Reinhardt R."/>
            <person name="Harder J."/>
            <person name="Gloeckner F.O."/>
            <person name="Amann R.I."/>
            <person name="Teeling H."/>
        </authorList>
    </citation>
    <scope>NUCLEOTIDE SEQUENCE [LARGE SCALE GENOMIC DNA]</scope>
    <source>
        <strain evidence="2">DSM 15362 / KCTC 12365 / LMG 23005 / KMM 3901</strain>
    </source>
</reference>
<protein>
    <submittedName>
        <fullName evidence="1">Uncharacterized protein</fullName>
    </submittedName>
</protein>
<evidence type="ECO:0000313" key="1">
    <source>
        <dbReference type="EMBL" id="CDF78588.1"/>
    </source>
</evidence>
<organism evidence="1 2">
    <name type="scientific">Formosa agariphila (strain DSM 15362 / KCTC 12365 / LMG 23005 / KMM 3901 / M-2Alg 35-1)</name>
    <dbReference type="NCBI Taxonomy" id="1347342"/>
    <lineage>
        <taxon>Bacteria</taxon>
        <taxon>Pseudomonadati</taxon>
        <taxon>Bacteroidota</taxon>
        <taxon>Flavobacteriia</taxon>
        <taxon>Flavobacteriales</taxon>
        <taxon>Flavobacteriaceae</taxon>
        <taxon>Formosa</taxon>
    </lineage>
</organism>
<sequence>MRQLKLIWDFRGPNALQTAKHHEIHLKEYIAIENLDITITGITELTEMHAIAFLVVNESDMKPVRDALKPHRGQVYLSES</sequence>
<keyword evidence="2" id="KW-1185">Reference proteome</keyword>
<dbReference type="OrthoDB" id="1445783at2"/>